<dbReference type="PRINTS" id="PR00243">
    <property type="entry name" value="MUSCARINICR"/>
</dbReference>
<feature type="transmembrane region" description="Helical" evidence="11">
    <location>
        <begin position="290"/>
        <end position="315"/>
    </location>
</feature>
<keyword evidence="4 11" id="KW-1133">Transmembrane helix</keyword>
<feature type="compositionally biased region" description="Polar residues" evidence="10">
    <location>
        <begin position="647"/>
        <end position="658"/>
    </location>
</feature>
<dbReference type="SMART" id="SM01381">
    <property type="entry name" value="7TM_GPCR_Srsx"/>
    <property type="match status" value="1"/>
</dbReference>
<evidence type="ECO:0000256" key="2">
    <source>
        <dbReference type="ARBA" id="ARBA00022475"/>
    </source>
</evidence>
<reference evidence="13" key="1">
    <citation type="submission" date="2020-12" db="EMBL/GenBank/DDBJ databases">
        <title>Neural signatures in transcriptome of heterophyid trematode Cryptocolyle lingua.</title>
        <authorList>
            <person name="Gorbushin A.M."/>
            <person name="Tolstenkov O."/>
        </authorList>
    </citation>
    <scope>NUCLEOTIDE SEQUENCE</scope>
</reference>
<dbReference type="GO" id="GO:0045202">
    <property type="term" value="C:synapse"/>
    <property type="evidence" value="ECO:0007669"/>
    <property type="project" value="GOC"/>
</dbReference>
<evidence type="ECO:0000256" key="3">
    <source>
        <dbReference type="ARBA" id="ARBA00022692"/>
    </source>
</evidence>
<dbReference type="GO" id="GO:0016907">
    <property type="term" value="F:G protein-coupled acetylcholine receptor activity"/>
    <property type="evidence" value="ECO:0007669"/>
    <property type="project" value="InterPro"/>
</dbReference>
<keyword evidence="5 9" id="KW-0297">G-protein coupled receptor</keyword>
<proteinExistence type="evidence at transcript level"/>
<feature type="transmembrane region" description="Helical" evidence="11">
    <location>
        <begin position="9"/>
        <end position="27"/>
    </location>
</feature>
<evidence type="ECO:0000256" key="10">
    <source>
        <dbReference type="SAM" id="MobiDB-lite"/>
    </source>
</evidence>
<dbReference type="GO" id="GO:0043410">
    <property type="term" value="P:positive regulation of MAPK cascade"/>
    <property type="evidence" value="ECO:0007669"/>
    <property type="project" value="TreeGrafter"/>
</dbReference>
<dbReference type="SUPFAM" id="SSF81321">
    <property type="entry name" value="Family A G protein-coupled receptor-like"/>
    <property type="match status" value="2"/>
</dbReference>
<evidence type="ECO:0000256" key="8">
    <source>
        <dbReference type="ARBA" id="ARBA00023224"/>
    </source>
</evidence>
<dbReference type="EMBL" id="MW361227">
    <property type="protein sequence ID" value="QQY02605.1"/>
    <property type="molecule type" value="mRNA"/>
</dbReference>
<dbReference type="AlphaFoldDB" id="A0A7U0YEL1"/>
<keyword evidence="7 9" id="KW-0675">Receptor</keyword>
<evidence type="ECO:0000256" key="4">
    <source>
        <dbReference type="ARBA" id="ARBA00022989"/>
    </source>
</evidence>
<dbReference type="PRINTS" id="PR00237">
    <property type="entry name" value="GPCRRHODOPSN"/>
</dbReference>
<keyword evidence="8 9" id="KW-0807">Transducer</keyword>
<evidence type="ECO:0000256" key="1">
    <source>
        <dbReference type="ARBA" id="ARBA00004651"/>
    </source>
</evidence>
<dbReference type="InterPro" id="IPR000276">
    <property type="entry name" value="GPCR_Rhodpsn"/>
</dbReference>
<comment type="similarity">
    <text evidence="9">Belongs to the G-protein coupled receptor 1 family.</text>
</comment>
<dbReference type="GO" id="GO:0005886">
    <property type="term" value="C:plasma membrane"/>
    <property type="evidence" value="ECO:0007669"/>
    <property type="project" value="UniProtKB-SubCell"/>
</dbReference>
<dbReference type="Pfam" id="PF00001">
    <property type="entry name" value="7tm_1"/>
    <property type="match status" value="2"/>
</dbReference>
<dbReference type="InterPro" id="IPR017452">
    <property type="entry name" value="GPCR_Rhodpsn_7TM"/>
</dbReference>
<dbReference type="PANTHER" id="PTHR24248">
    <property type="entry name" value="ADRENERGIC RECEPTOR-RELATED G-PROTEIN COUPLED RECEPTOR"/>
    <property type="match status" value="1"/>
</dbReference>
<dbReference type="Gene3D" id="1.20.1070.10">
    <property type="entry name" value="Rhodopsin 7-helix transmembrane proteins"/>
    <property type="match status" value="2"/>
</dbReference>
<evidence type="ECO:0000256" key="11">
    <source>
        <dbReference type="SAM" id="Phobius"/>
    </source>
</evidence>
<evidence type="ECO:0000256" key="6">
    <source>
        <dbReference type="ARBA" id="ARBA00023136"/>
    </source>
</evidence>
<dbReference type="PROSITE" id="PS00237">
    <property type="entry name" value="G_PROTEIN_RECEP_F1_1"/>
    <property type="match status" value="1"/>
</dbReference>
<evidence type="ECO:0000256" key="5">
    <source>
        <dbReference type="ARBA" id="ARBA00023040"/>
    </source>
</evidence>
<dbReference type="PROSITE" id="PS50262">
    <property type="entry name" value="G_PROTEIN_RECEP_F1_2"/>
    <property type="match status" value="1"/>
</dbReference>
<gene>
    <name evidence="13" type="primary">GAR1</name>
</gene>
<feature type="compositionally biased region" description="Polar residues" evidence="10">
    <location>
        <begin position="549"/>
        <end position="558"/>
    </location>
</feature>
<keyword evidence="2" id="KW-1003">Cell membrane</keyword>
<evidence type="ECO:0000313" key="13">
    <source>
        <dbReference type="EMBL" id="QQY02605.1"/>
    </source>
</evidence>
<evidence type="ECO:0000256" key="9">
    <source>
        <dbReference type="RuleBase" id="RU000688"/>
    </source>
</evidence>
<name>A0A7U0YEL1_9TREM</name>
<dbReference type="GO" id="GO:0071880">
    <property type="term" value="P:adenylate cyclase-activating adrenergic receptor signaling pathway"/>
    <property type="evidence" value="ECO:0007669"/>
    <property type="project" value="TreeGrafter"/>
</dbReference>
<organism evidence="13">
    <name type="scientific">Cryptocotyle lingua</name>
    <dbReference type="NCBI Taxonomy" id="66766"/>
    <lineage>
        <taxon>Eukaryota</taxon>
        <taxon>Metazoa</taxon>
        <taxon>Spiralia</taxon>
        <taxon>Lophotrochozoa</taxon>
        <taxon>Platyhelminthes</taxon>
        <taxon>Trematoda</taxon>
        <taxon>Digenea</taxon>
        <taxon>Opisthorchiida</taxon>
        <taxon>Opisthorchiata</taxon>
        <taxon>Heterophyidae</taxon>
        <taxon>Cryptocotyle</taxon>
    </lineage>
</organism>
<feature type="region of interest" description="Disordered" evidence="10">
    <location>
        <begin position="607"/>
        <end position="690"/>
    </location>
</feature>
<keyword evidence="6 11" id="KW-0472">Membrane</keyword>
<feature type="compositionally biased region" description="Basic and acidic residues" evidence="10">
    <location>
        <begin position="630"/>
        <end position="641"/>
    </location>
</feature>
<protein>
    <submittedName>
        <fullName evidence="13">Putative muscarinic acetylcholine (GAR) receptor-1</fullName>
    </submittedName>
</protein>
<feature type="domain" description="G-protein coupled receptors family 1 profile" evidence="12">
    <location>
        <begin position="190"/>
        <end position="995"/>
    </location>
</feature>
<dbReference type="InterPro" id="IPR000995">
    <property type="entry name" value="Musac_Ach_rcpt"/>
</dbReference>
<feature type="transmembrane region" description="Helical" evidence="11">
    <location>
        <begin position="210"/>
        <end position="236"/>
    </location>
</feature>
<feature type="transmembrane region" description="Helical" evidence="11">
    <location>
        <begin position="335"/>
        <end position="360"/>
    </location>
</feature>
<sequence>MLFPSKIRELYGIACFRYTIMLSYYLLLLPSSSTLSSQKLQNEILPLKSPQTTASYNLQPDISEAYVRWSEWQRERMREKLKNHSGTTKVSPNSVIPQTKQSRDLLGKSISKVAAPVTPDKMIHLPQQKVQQFALTNKPSENGLILLQEEYNFTNINITNNLSQFSSYTTTESAIMALLTVIASFITISGNILVLLSFFVERALRTATNYFIASLAVTDVLIGLFSMNLYTLYLILGRWPLGRLSCDLWLSLDYTACLTSQYTVLFITVDRFFSVRIPAKYRNWRTDSKVGLMVAVTWVIPSSVFFTIIIGWPYFNTTVKPRANDKCFAEFANDPIFNTVFTVCYFWVTLCVMIGLYVGIYRVAENLQKRSDEKRNRVSGLITQSTIVNQSQMSKLVNNNQERNKAKLVNAKLIVQGNAGATGTNDSSGFDSDEEQQKRLDVVSNTREGMKLDTTELVNTQRTQPILFTNITPHRPSTVSQNKELISITGSVPVPPKTDRHATVCAEPTVRQPKVNHVEAASKAAKTPQKCKPVTSKNQIECPLHPRRSQSVDQSEQCKQSPASILIQQKEGLQIASPVLTDDESGVELSGYRDSTPPYYLPPSPALCICSDLEDDQGEDQPLSPIQESPPRKESETKFEEPLLPQTCPTVSLQQRKTNTTKDKVKSNAETPKPQPNSPTKIPPVQQQSDPDYQNRVLEAFRRRIAASNIPVVESRDSDYVTSSNPSSQQQLTTHQFHGKMIDQLSAQNGNPKQRATLRRDGDSSVWNGELRTVDSSLSDVKVIPSSGDADDASVIWKPQPYPETDTYSTGCSLHGLTSYCDQSTFADCSGYHPECVMCTGQNDFDSVRSSSSYGDYVGPHLVERRFCCCTTGLRDERNKKVSFWPKLRKQFSALRLSRDKFAYIIAKMKGSCDRKSNKAQVERGRRENRARKALRTITFILGAFVLCWTPYHIVIIIKGICDDVPNETTCVNDVLYSVTYWLCYMNSPINPFCYALANAQFKKTFSRILHGDFRRN</sequence>
<evidence type="ECO:0000259" key="12">
    <source>
        <dbReference type="PROSITE" id="PS50262"/>
    </source>
</evidence>
<feature type="transmembrane region" description="Helical" evidence="11">
    <location>
        <begin position="934"/>
        <end position="952"/>
    </location>
</feature>
<feature type="transmembrane region" description="Helical" evidence="11">
    <location>
        <begin position="174"/>
        <end position="198"/>
    </location>
</feature>
<evidence type="ECO:0000256" key="7">
    <source>
        <dbReference type="ARBA" id="ARBA00023170"/>
    </source>
</evidence>
<dbReference type="PANTHER" id="PTHR24248:SF185">
    <property type="entry name" value="DOPAMINE RECEPTOR 2"/>
    <property type="match status" value="1"/>
</dbReference>
<dbReference type="SMR" id="A0A7U0YEL1"/>
<accession>A0A7U0YEL1</accession>
<feature type="region of interest" description="Disordered" evidence="10">
    <location>
        <begin position="523"/>
        <end position="558"/>
    </location>
</feature>
<comment type="subcellular location">
    <subcellularLocation>
        <location evidence="1">Cell membrane</location>
        <topology evidence="1">Multi-pass membrane protein</topology>
    </subcellularLocation>
</comment>
<keyword evidence="3 9" id="KW-0812">Transmembrane</keyword>